<dbReference type="EMBL" id="VSWC01000054">
    <property type="protein sequence ID" value="KAA1099646.1"/>
    <property type="molecule type" value="Genomic_DNA"/>
</dbReference>
<evidence type="ECO:0000313" key="1">
    <source>
        <dbReference type="EMBL" id="KAA1095309.1"/>
    </source>
</evidence>
<dbReference type="Proteomes" id="UP000324748">
    <property type="component" value="Unassembled WGS sequence"/>
</dbReference>
<reference evidence="3 4" key="1">
    <citation type="submission" date="2019-05" db="EMBL/GenBank/DDBJ databases">
        <title>Emergence of the Ug99 lineage of the wheat stem rust pathogen through somatic hybridization.</title>
        <authorList>
            <person name="Li F."/>
            <person name="Upadhyaya N.M."/>
            <person name="Sperschneider J."/>
            <person name="Matny O."/>
            <person name="Nguyen-Phuc H."/>
            <person name="Mago R."/>
            <person name="Raley C."/>
            <person name="Miller M.E."/>
            <person name="Silverstein K.A.T."/>
            <person name="Henningsen E."/>
            <person name="Hirsch C.D."/>
            <person name="Visser B."/>
            <person name="Pretorius Z.A."/>
            <person name="Steffenson B.J."/>
            <person name="Schwessinger B."/>
            <person name="Dodds P.N."/>
            <person name="Figueroa M."/>
        </authorList>
    </citation>
    <scope>NUCLEOTIDE SEQUENCE [LARGE SCALE GENOMIC DNA]</scope>
    <source>
        <strain evidence="2">21-0</strain>
        <strain evidence="1 4">Ug99</strain>
    </source>
</reference>
<dbReference type="AlphaFoldDB" id="A0A5B0P5P4"/>
<evidence type="ECO:0000313" key="2">
    <source>
        <dbReference type="EMBL" id="KAA1099646.1"/>
    </source>
</evidence>
<dbReference type="OrthoDB" id="2508862at2759"/>
<gene>
    <name evidence="2" type="ORF">PGT21_016150</name>
    <name evidence="1" type="ORF">PGTUg99_020255</name>
</gene>
<name>A0A5B0P5P4_PUCGR</name>
<comment type="caution">
    <text evidence="1">The sequence shown here is derived from an EMBL/GenBank/DDBJ whole genome shotgun (WGS) entry which is preliminary data.</text>
</comment>
<evidence type="ECO:0000313" key="4">
    <source>
        <dbReference type="Proteomes" id="UP000325313"/>
    </source>
</evidence>
<accession>A0A5B0P5P4</accession>
<dbReference type="EMBL" id="VDEP01000372">
    <property type="protein sequence ID" value="KAA1095309.1"/>
    <property type="molecule type" value="Genomic_DNA"/>
</dbReference>
<evidence type="ECO:0000313" key="3">
    <source>
        <dbReference type="Proteomes" id="UP000324748"/>
    </source>
</evidence>
<organism evidence="1 4">
    <name type="scientific">Puccinia graminis f. sp. tritici</name>
    <dbReference type="NCBI Taxonomy" id="56615"/>
    <lineage>
        <taxon>Eukaryota</taxon>
        <taxon>Fungi</taxon>
        <taxon>Dikarya</taxon>
        <taxon>Basidiomycota</taxon>
        <taxon>Pucciniomycotina</taxon>
        <taxon>Pucciniomycetes</taxon>
        <taxon>Pucciniales</taxon>
        <taxon>Pucciniaceae</taxon>
        <taxon>Puccinia</taxon>
    </lineage>
</organism>
<keyword evidence="3" id="KW-1185">Reference proteome</keyword>
<dbReference type="Proteomes" id="UP000325313">
    <property type="component" value="Unassembled WGS sequence"/>
</dbReference>
<protein>
    <submittedName>
        <fullName evidence="1">Uncharacterized protein</fullName>
    </submittedName>
</protein>
<proteinExistence type="predicted"/>
<sequence>MWRKVLLRAQSMQMELATAPTVKSFLIVKVDEFVEINIEPSSFMSRSRILSAAS</sequence>